<evidence type="ECO:0000313" key="3">
    <source>
        <dbReference type="EMBL" id="APC40253.1"/>
    </source>
</evidence>
<keyword evidence="2" id="KW-0175">Coiled coil</keyword>
<evidence type="ECO:0008006" key="5">
    <source>
        <dbReference type="Google" id="ProtNLM"/>
    </source>
</evidence>
<comment type="similarity">
    <text evidence="1">Belongs to the PspA/Vipp/IM30 family.</text>
</comment>
<dbReference type="PANTHER" id="PTHR31088:SF6">
    <property type="entry name" value="PHAGE SHOCK PROTEIN A"/>
    <property type="match status" value="1"/>
</dbReference>
<protein>
    <recommendedName>
        <fullName evidence="5">Phage shock protein A</fullName>
    </recommendedName>
</protein>
<dbReference type="PANTHER" id="PTHR31088">
    <property type="entry name" value="MEMBRANE-ASSOCIATED PROTEIN VIPP1, CHLOROPLASTIC"/>
    <property type="match status" value="1"/>
</dbReference>
<dbReference type="AlphaFoldDB" id="A0A1J0GG04"/>
<keyword evidence="4" id="KW-1185">Reference proteome</keyword>
<sequence length="219" mass="24027">MGIFDRLGNSLKAGVNKIIDANEDTAALIDQAIRDKDASLNEAKSKSAVVFGNVKRLEREMNSAKEDMTNWESKIKLAIEKGNDELASKAIAKQKECEATSVSLSKSYNSAKITADSLKKSLVDLEDDLKDLRGKRDGLIARLKTAEAAQEVNAITANIKTKGNSIDLDRLERKIEEKECLAEGLGELKVDSLEDEFEALEKTSVSDDLAAYKAKYAKQ</sequence>
<dbReference type="STRING" id="1552.A7L45_09325"/>
<feature type="coiled-coil region" evidence="2">
    <location>
        <begin position="54"/>
        <end position="81"/>
    </location>
</feature>
<dbReference type="InterPro" id="IPR007157">
    <property type="entry name" value="PspA_VIPP1"/>
</dbReference>
<accession>A0A1J0GG04</accession>
<gene>
    <name evidence="3" type="ORF">A7L45_09325</name>
</gene>
<dbReference type="Proteomes" id="UP000182569">
    <property type="component" value="Chromosome"/>
</dbReference>
<name>A0A1J0GG04_9CLOT</name>
<organism evidence="3 4">
    <name type="scientific">Clostridium estertheticum subsp. estertheticum</name>
    <dbReference type="NCBI Taxonomy" id="1552"/>
    <lineage>
        <taxon>Bacteria</taxon>
        <taxon>Bacillati</taxon>
        <taxon>Bacillota</taxon>
        <taxon>Clostridia</taxon>
        <taxon>Eubacteriales</taxon>
        <taxon>Clostridiaceae</taxon>
        <taxon>Clostridium</taxon>
    </lineage>
</organism>
<dbReference type="EMBL" id="CP015756">
    <property type="protein sequence ID" value="APC40253.1"/>
    <property type="molecule type" value="Genomic_DNA"/>
</dbReference>
<dbReference type="RefSeq" id="WP_071612544.1">
    <property type="nucleotide sequence ID" value="NZ_CP015756.1"/>
</dbReference>
<evidence type="ECO:0000313" key="4">
    <source>
        <dbReference type="Proteomes" id="UP000182569"/>
    </source>
</evidence>
<reference evidence="4" key="1">
    <citation type="journal article" date="2016" name="Front. Microbiol.">
        <title>Complete Genome Sequence of Clostridium estertheticum DSM 8809, a Microbe Identified in Spoiled Vacuum Packed Beef.</title>
        <authorList>
            <person name="Yu Z."/>
            <person name="Gunn L."/>
            <person name="Brennan E."/>
            <person name="Reid R."/>
            <person name="Wall P.G."/>
            <person name="Gaora O.P."/>
            <person name="Hurley D."/>
            <person name="Bolton D."/>
            <person name="Fanning S."/>
        </authorList>
    </citation>
    <scope>NUCLEOTIDE SEQUENCE [LARGE SCALE GENOMIC DNA]</scope>
    <source>
        <strain evidence="4">DSM 8809</strain>
    </source>
</reference>
<proteinExistence type="inferred from homology"/>
<dbReference type="OrthoDB" id="9779630at2"/>
<dbReference type="KEGG" id="ceu:A7L45_09325"/>
<evidence type="ECO:0000256" key="1">
    <source>
        <dbReference type="ARBA" id="ARBA00043985"/>
    </source>
</evidence>
<dbReference type="Pfam" id="PF04012">
    <property type="entry name" value="PspA_IM30"/>
    <property type="match status" value="1"/>
</dbReference>
<evidence type="ECO:0000256" key="2">
    <source>
        <dbReference type="SAM" id="Coils"/>
    </source>
</evidence>
<feature type="coiled-coil region" evidence="2">
    <location>
        <begin position="108"/>
        <end position="188"/>
    </location>
</feature>